<keyword evidence="3" id="KW-0479">Metal-binding</keyword>
<dbReference type="InterPro" id="IPR036412">
    <property type="entry name" value="HAD-like_sf"/>
</dbReference>
<dbReference type="InterPro" id="IPR023214">
    <property type="entry name" value="HAD_sf"/>
</dbReference>
<dbReference type="EMBL" id="CP014227">
    <property type="protein sequence ID" value="AMD84985.1"/>
    <property type="molecule type" value="Genomic_DNA"/>
</dbReference>
<dbReference type="EC" id="3.1.3.-" evidence="7"/>
<keyword evidence="5" id="KW-0119">Carbohydrate metabolism</keyword>
<evidence type="ECO:0000313" key="7">
    <source>
        <dbReference type="EMBL" id="SNV05954.1"/>
    </source>
</evidence>
<evidence type="ECO:0000256" key="1">
    <source>
        <dbReference type="ARBA" id="ARBA00001946"/>
    </source>
</evidence>
<evidence type="ECO:0000256" key="4">
    <source>
        <dbReference type="ARBA" id="ARBA00022842"/>
    </source>
</evidence>
<dbReference type="InterPro" id="IPR051600">
    <property type="entry name" value="Beta-PGM-like"/>
</dbReference>
<dbReference type="SFLD" id="SFLDS00003">
    <property type="entry name" value="Haloacid_Dehalogenase"/>
    <property type="match status" value="1"/>
</dbReference>
<proteinExistence type="inferred from homology"/>
<reference evidence="6 8" key="1">
    <citation type="submission" date="2016-02" db="EMBL/GenBank/DDBJ databases">
        <authorList>
            <person name="Holder M.E."/>
            <person name="Ajami N.J."/>
            <person name="Petrosino J.F."/>
        </authorList>
    </citation>
    <scope>NUCLEOTIDE SEQUENCE [LARGE SCALE GENOMIC DNA]</scope>
    <source>
        <strain evidence="6 8">CCUG 32990</strain>
    </source>
</reference>
<dbReference type="EMBL" id="LT906449">
    <property type="protein sequence ID" value="SNV05954.1"/>
    <property type="molecule type" value="Genomic_DNA"/>
</dbReference>
<name>A0AAX2GWG0_9FLAO</name>
<dbReference type="InterPro" id="IPR041492">
    <property type="entry name" value="HAD_2"/>
</dbReference>
<gene>
    <name evidence="6" type="ORF">AXF12_05305</name>
    <name evidence="7" type="ORF">SAMEA44541418_00664</name>
</gene>
<evidence type="ECO:0000313" key="6">
    <source>
        <dbReference type="EMBL" id="AMD84985.1"/>
    </source>
</evidence>
<protein>
    <submittedName>
        <fullName evidence="6">Haloacid dehalogenase</fullName>
    </submittedName>
    <submittedName>
        <fullName evidence="7">Phosphorylated carbohydrates phosphatase TM_1254</fullName>
        <ecNumber evidence="7">3.1.3.-</ecNumber>
    </submittedName>
</protein>
<dbReference type="InterPro" id="IPR006439">
    <property type="entry name" value="HAD-SF_hydro_IA"/>
</dbReference>
<dbReference type="Pfam" id="PF13419">
    <property type="entry name" value="HAD_2"/>
    <property type="match status" value="1"/>
</dbReference>
<dbReference type="GO" id="GO:0016787">
    <property type="term" value="F:hydrolase activity"/>
    <property type="evidence" value="ECO:0007669"/>
    <property type="project" value="UniProtKB-KW"/>
</dbReference>
<evidence type="ECO:0000256" key="3">
    <source>
        <dbReference type="ARBA" id="ARBA00022723"/>
    </source>
</evidence>
<evidence type="ECO:0000256" key="2">
    <source>
        <dbReference type="ARBA" id="ARBA00006171"/>
    </source>
</evidence>
<keyword evidence="8" id="KW-1185">Reference proteome</keyword>
<reference evidence="7 9" key="2">
    <citation type="submission" date="2017-06" db="EMBL/GenBank/DDBJ databases">
        <authorList>
            <consortium name="Pathogen Informatics"/>
        </authorList>
    </citation>
    <scope>NUCLEOTIDE SEQUENCE [LARGE SCALE GENOMIC DNA]</scope>
    <source>
        <strain evidence="7 9">NCTC12947</strain>
    </source>
</reference>
<dbReference type="AlphaFoldDB" id="A0AAX2GWG0"/>
<dbReference type="NCBIfam" id="TIGR01509">
    <property type="entry name" value="HAD-SF-IA-v3"/>
    <property type="match status" value="1"/>
</dbReference>
<dbReference type="SUPFAM" id="SSF56784">
    <property type="entry name" value="HAD-like"/>
    <property type="match status" value="1"/>
</dbReference>
<dbReference type="PANTHER" id="PTHR46193:SF18">
    <property type="entry name" value="HEXITOL PHOSPHATASE B"/>
    <property type="match status" value="1"/>
</dbReference>
<dbReference type="KEGG" id="chg:AXF12_05305"/>
<dbReference type="PRINTS" id="PR00413">
    <property type="entry name" value="HADHALOGNASE"/>
</dbReference>
<sequence>MEYFVFDMDGVLVDSEPMHQKIILEVFQLKGIPFSSDYVQTLTGMSALPMWEKVQRESEHTETPQQLLEFHRAYFFDRLPSLEVVAVEGVKEVLALLQKRGSHIALASSSGRKLIDIFIEQVGIASYFEVIVSGDDVRYSKPNPEIFAKVAAWYELPAEQFCVIEDSTNGVAAAKGAGMHCVGFQNPLSGGQDLSKADLVIHSMSELLQCLKKRIL</sequence>
<dbReference type="Gene3D" id="3.40.50.1000">
    <property type="entry name" value="HAD superfamily/HAD-like"/>
    <property type="match status" value="1"/>
</dbReference>
<dbReference type="Proteomes" id="UP000215539">
    <property type="component" value="Chromosome 1"/>
</dbReference>
<organism evidence="7 9">
    <name type="scientific">Capnocytophaga haemolytica</name>
    <dbReference type="NCBI Taxonomy" id="45243"/>
    <lineage>
        <taxon>Bacteria</taxon>
        <taxon>Pseudomonadati</taxon>
        <taxon>Bacteroidota</taxon>
        <taxon>Flavobacteriia</taxon>
        <taxon>Flavobacteriales</taxon>
        <taxon>Flavobacteriaceae</taxon>
        <taxon>Capnocytophaga</taxon>
    </lineage>
</organism>
<dbReference type="InterPro" id="IPR023198">
    <property type="entry name" value="PGP-like_dom2"/>
</dbReference>
<comment type="similarity">
    <text evidence="2">Belongs to the HAD-like hydrolase superfamily. CbbY/CbbZ/Gph/YieH family.</text>
</comment>
<dbReference type="Proteomes" id="UP000065822">
    <property type="component" value="Chromosome"/>
</dbReference>
<keyword evidence="4" id="KW-0460">Magnesium</keyword>
<comment type="cofactor">
    <cofactor evidence="1">
        <name>Mg(2+)</name>
        <dbReference type="ChEBI" id="CHEBI:18420"/>
    </cofactor>
</comment>
<keyword evidence="7" id="KW-0378">Hydrolase</keyword>
<dbReference type="PANTHER" id="PTHR46193">
    <property type="entry name" value="6-PHOSPHOGLUCONATE PHOSPHATASE"/>
    <property type="match status" value="1"/>
</dbReference>
<evidence type="ECO:0000313" key="9">
    <source>
        <dbReference type="Proteomes" id="UP000215539"/>
    </source>
</evidence>
<accession>A0AAX2GWG0</accession>
<evidence type="ECO:0000256" key="5">
    <source>
        <dbReference type="ARBA" id="ARBA00023277"/>
    </source>
</evidence>
<dbReference type="GO" id="GO:0046872">
    <property type="term" value="F:metal ion binding"/>
    <property type="evidence" value="ECO:0007669"/>
    <property type="project" value="UniProtKB-KW"/>
</dbReference>
<evidence type="ECO:0000313" key="8">
    <source>
        <dbReference type="Proteomes" id="UP000065822"/>
    </source>
</evidence>
<dbReference type="SFLD" id="SFLDG01135">
    <property type="entry name" value="C1.5.6:_HAD__Beta-PGM__Phospha"/>
    <property type="match status" value="1"/>
</dbReference>
<dbReference type="SFLD" id="SFLDG01129">
    <property type="entry name" value="C1.5:_HAD__Beta-PGM__Phosphata"/>
    <property type="match status" value="1"/>
</dbReference>
<dbReference type="Gene3D" id="1.10.150.240">
    <property type="entry name" value="Putative phosphatase, domain 2"/>
    <property type="match status" value="1"/>
</dbReference>
<dbReference type="RefSeq" id="WP_066428980.1">
    <property type="nucleotide sequence ID" value="NZ_CP014227.1"/>
</dbReference>